<sequence length="44" mass="5051">MEKYLSNNLHTTGKYFQKRKEKKTKKRKEKAFLSGGIASGASLF</sequence>
<dbReference type="EMBL" id="CP002349">
    <property type="protein sequence ID" value="ADR21221.1"/>
    <property type="molecule type" value="Genomic_DNA"/>
</dbReference>
<dbReference type="Proteomes" id="UP000008720">
    <property type="component" value="Chromosome"/>
</dbReference>
<dbReference type="HOGENOM" id="CLU_3218407_0_0_10"/>
<reference evidence="1 2" key="1">
    <citation type="journal article" date="2011" name="Stand. Genomic Sci.">
        <title>Complete genome sequence of Marivirga tractuosa type strain (H-43).</title>
        <authorList>
            <person name="Pagani I."/>
            <person name="Chertkov O."/>
            <person name="Lapidus A."/>
            <person name="Lucas S."/>
            <person name="Del Rio T.G."/>
            <person name="Tice H."/>
            <person name="Copeland A."/>
            <person name="Cheng J.F."/>
            <person name="Nolan M."/>
            <person name="Saunders E."/>
            <person name="Pitluck S."/>
            <person name="Held B."/>
            <person name="Goodwin L."/>
            <person name="Liolios K."/>
            <person name="Ovchinikova G."/>
            <person name="Ivanova N."/>
            <person name="Mavromatis K."/>
            <person name="Pati A."/>
            <person name="Chen A."/>
            <person name="Palaniappan K."/>
            <person name="Land M."/>
            <person name="Hauser L."/>
            <person name="Jeffries C.D."/>
            <person name="Detter J.C."/>
            <person name="Han C."/>
            <person name="Tapia R."/>
            <person name="Ngatchou-Djao O.D."/>
            <person name="Rohde M."/>
            <person name="Goker M."/>
            <person name="Spring S."/>
            <person name="Sikorski J."/>
            <person name="Woyke T."/>
            <person name="Bristow J."/>
            <person name="Eisen J.A."/>
            <person name="Markowitz V."/>
            <person name="Hugenholtz P."/>
            <person name="Klenk H.P."/>
            <person name="Kyrpides N.C."/>
        </authorList>
    </citation>
    <scope>NUCLEOTIDE SEQUENCE [LARGE SCALE GENOMIC DNA]</scope>
    <source>
        <strain evidence="2">ATCC 23168 / DSM 4126 / NBRC 15989 / NCIMB 1408 / VKM B-1430 / H-43</strain>
    </source>
</reference>
<keyword evidence="2" id="KW-1185">Reference proteome</keyword>
<accession>E4TKQ5</accession>
<evidence type="ECO:0000313" key="1">
    <source>
        <dbReference type="EMBL" id="ADR21221.1"/>
    </source>
</evidence>
<name>E4TKQ5_MARTH</name>
<evidence type="ECO:0000313" key="2">
    <source>
        <dbReference type="Proteomes" id="UP000008720"/>
    </source>
</evidence>
<dbReference type="KEGG" id="mtt:Ftrac_1228"/>
<gene>
    <name evidence="1" type="ordered locus">Ftrac_1228</name>
</gene>
<protein>
    <submittedName>
        <fullName evidence="1">Uncharacterized protein</fullName>
    </submittedName>
</protein>
<proteinExistence type="predicted"/>
<dbReference type="AlphaFoldDB" id="E4TKQ5"/>
<organism evidence="1 2">
    <name type="scientific">Marivirga tractuosa (strain ATCC 23168 / DSM 4126 / NBRC 15989 / NCIMB 1408 / VKM B-1430 / H-43)</name>
    <name type="common">Microscilla tractuosa</name>
    <name type="synonym">Flexibacter tractuosus</name>
    <dbReference type="NCBI Taxonomy" id="643867"/>
    <lineage>
        <taxon>Bacteria</taxon>
        <taxon>Pseudomonadati</taxon>
        <taxon>Bacteroidota</taxon>
        <taxon>Cytophagia</taxon>
        <taxon>Cytophagales</taxon>
        <taxon>Marivirgaceae</taxon>
        <taxon>Marivirga</taxon>
    </lineage>
</organism>